<gene>
    <name evidence="2" type="ORF">NCU03835</name>
</gene>
<dbReference type="KEGG" id="ncr:NCU03835"/>
<dbReference type="HOGENOM" id="CLU_1540476_0_0_1"/>
<dbReference type="OrthoDB" id="10281257at2759"/>
<evidence type="ECO:0000313" key="2">
    <source>
        <dbReference type="EMBL" id="EAA31358.1"/>
    </source>
</evidence>
<dbReference type="RefSeq" id="XP_960594.1">
    <property type="nucleotide sequence ID" value="XM_955501.1"/>
</dbReference>
<proteinExistence type="predicted"/>
<keyword evidence="3" id="KW-1185">Reference proteome</keyword>
<accession>Q7S746</accession>
<name>Q7S746_NEUCR</name>
<evidence type="ECO:0000313" key="3">
    <source>
        <dbReference type="Proteomes" id="UP000001805"/>
    </source>
</evidence>
<organism evidence="2 3">
    <name type="scientific">Neurospora crassa (strain ATCC 24698 / 74-OR23-1A / CBS 708.71 / DSM 1257 / FGSC 987)</name>
    <dbReference type="NCBI Taxonomy" id="367110"/>
    <lineage>
        <taxon>Eukaryota</taxon>
        <taxon>Fungi</taxon>
        <taxon>Dikarya</taxon>
        <taxon>Ascomycota</taxon>
        <taxon>Pezizomycotina</taxon>
        <taxon>Sordariomycetes</taxon>
        <taxon>Sordariomycetidae</taxon>
        <taxon>Sordariales</taxon>
        <taxon>Sordariaceae</taxon>
        <taxon>Neurospora</taxon>
    </lineage>
</organism>
<dbReference type="GeneID" id="3876741"/>
<reference evidence="2 3" key="1">
    <citation type="journal article" date="2003" name="Nature">
        <title>The genome sequence of the filamentous fungus Neurospora crassa.</title>
        <authorList>
            <person name="Galagan J.E."/>
            <person name="Calvo S.E."/>
            <person name="Borkovich K.A."/>
            <person name="Selker E.U."/>
            <person name="Read N.D."/>
            <person name="Jaffe D."/>
            <person name="FitzHugh W."/>
            <person name="Ma L.J."/>
            <person name="Smirnov S."/>
            <person name="Purcell S."/>
            <person name="Rehman B."/>
            <person name="Elkins T."/>
            <person name="Engels R."/>
            <person name="Wang S."/>
            <person name="Nielsen C.B."/>
            <person name="Butler J."/>
            <person name="Endrizzi M."/>
            <person name="Qui D."/>
            <person name="Ianakiev P."/>
            <person name="Bell-Pedersen D."/>
            <person name="Nelson M.A."/>
            <person name="Werner-Washburne M."/>
            <person name="Selitrennikoff C.P."/>
            <person name="Kinsey J.A."/>
            <person name="Braun E.L."/>
            <person name="Zelter A."/>
            <person name="Schulte U."/>
            <person name="Kothe G.O."/>
            <person name="Jedd G."/>
            <person name="Mewes W."/>
            <person name="Staben C."/>
            <person name="Marcotte E."/>
            <person name="Greenberg D."/>
            <person name="Roy A."/>
            <person name="Foley K."/>
            <person name="Naylor J."/>
            <person name="Stange-Thomann N."/>
            <person name="Barrett R."/>
            <person name="Gnerre S."/>
            <person name="Kamal M."/>
            <person name="Kamvysselis M."/>
            <person name="Mauceli E."/>
            <person name="Bielke C."/>
            <person name="Rudd S."/>
            <person name="Frishman D."/>
            <person name="Krystofova S."/>
            <person name="Rasmussen C."/>
            <person name="Metzenberg R.L."/>
            <person name="Perkins D.D."/>
            <person name="Kroken S."/>
            <person name="Cogoni C."/>
            <person name="Macino G."/>
            <person name="Catcheside D."/>
            <person name="Li W."/>
            <person name="Pratt R.J."/>
            <person name="Osmani S.A."/>
            <person name="DeSouza C.P."/>
            <person name="Glass L."/>
            <person name="Orbach M.J."/>
            <person name="Berglund J.A."/>
            <person name="Voelker R."/>
            <person name="Yarden O."/>
            <person name="Plamann M."/>
            <person name="Seiler S."/>
            <person name="Dunlap J."/>
            <person name="Radford A."/>
            <person name="Aramayo R."/>
            <person name="Natvig D.O."/>
            <person name="Alex L.A."/>
            <person name="Mannhaupt G."/>
            <person name="Ebbole D.J."/>
            <person name="Freitag M."/>
            <person name="Paulsen I."/>
            <person name="Sachs M.S."/>
            <person name="Lander E.S."/>
            <person name="Nusbaum C."/>
            <person name="Birren B."/>
        </authorList>
    </citation>
    <scope>NUCLEOTIDE SEQUENCE [LARGE SCALE GENOMIC DNA]</scope>
    <source>
        <strain evidence="3">ATCC 24698 / 74-OR23-1A / CBS 708.71 / DSM 1257 / FGSC 987</strain>
    </source>
</reference>
<feature type="region of interest" description="Disordered" evidence="1">
    <location>
        <begin position="57"/>
        <end position="99"/>
    </location>
</feature>
<sequence>MVGWLADWRPALLTWWRDGLCETKRWPKQHSEVRRTRKTHLKREYGYLHPHRLGAVLNSRPPIRPRRPRELESLQEPNKKQPGHVLPKKWQAKDGEDKEEVGWAVERGRSGRAVGRFGFGGNEWGPVQRAPSPGSADPELLGAFLHFHRASQITVFYTTHASMVTVCAVAAICG</sequence>
<dbReference type="AlphaFoldDB" id="Q7S746"/>
<evidence type="ECO:0000256" key="1">
    <source>
        <dbReference type="SAM" id="MobiDB-lite"/>
    </source>
</evidence>
<dbReference type="EMBL" id="CM002240">
    <property type="protein sequence ID" value="EAA31358.1"/>
    <property type="molecule type" value="Genomic_DNA"/>
</dbReference>
<dbReference type="VEuPathDB" id="FungiDB:NCU03835"/>
<protein>
    <submittedName>
        <fullName evidence="2">Uncharacterized protein</fullName>
    </submittedName>
</protein>
<dbReference type="PaxDb" id="5141-EFNCRP00000003368"/>
<dbReference type="OMA" id="LCETKRW"/>
<dbReference type="Proteomes" id="UP000001805">
    <property type="component" value="Chromosome 2, Linkage Group V"/>
</dbReference>
<dbReference type="InParanoid" id="Q7S746"/>